<keyword evidence="9 11" id="KW-0808">Transferase</keyword>
<comment type="subunit">
    <text evidence="11">Homodimer.</text>
</comment>
<keyword evidence="10 11" id="KW-0660">Purine salvage</keyword>
<dbReference type="KEGG" id="cna:AB433_06650"/>
<dbReference type="GO" id="GO:0006168">
    <property type="term" value="P:adenine salvage"/>
    <property type="evidence" value="ECO:0007669"/>
    <property type="project" value="InterPro"/>
</dbReference>
<sequence length="179" mass="19147">MDDNSDLRDMIRTIPDHPKPGILFRDISTLMLDGGAFSATIDRLADALEGDPPDLIAGIEARGFVFASALAYRLGCGVLMLRKRGKLPGSTISIEYALEYGTDMLEMHDDACGPGANLVLVDDLIATGGTALAAVELLRQRGARVNQALFVIDLPDLGGAERLREKDVAPHALIAFEGE</sequence>
<dbReference type="SUPFAM" id="SSF53271">
    <property type="entry name" value="PRTase-like"/>
    <property type="match status" value="1"/>
</dbReference>
<dbReference type="GO" id="GO:0006166">
    <property type="term" value="P:purine ribonucleoside salvage"/>
    <property type="evidence" value="ECO:0007669"/>
    <property type="project" value="UniProtKB-UniRule"/>
</dbReference>
<dbReference type="OrthoDB" id="9803963at2"/>
<dbReference type="Pfam" id="PF00156">
    <property type="entry name" value="Pribosyltran"/>
    <property type="match status" value="1"/>
</dbReference>
<protein>
    <recommendedName>
        <fullName evidence="6 11">Adenine phosphoribosyltransferase</fullName>
        <shortName evidence="11">APRT</shortName>
        <ecNumber evidence="6 11">2.4.2.7</ecNumber>
    </recommendedName>
</protein>
<keyword evidence="8 11" id="KW-0328">Glycosyltransferase</keyword>
<dbReference type="NCBIfam" id="TIGR01090">
    <property type="entry name" value="apt"/>
    <property type="match status" value="1"/>
</dbReference>
<dbReference type="InterPro" id="IPR050054">
    <property type="entry name" value="UPRTase/APRTase"/>
</dbReference>
<dbReference type="GO" id="GO:0002055">
    <property type="term" value="F:adenine binding"/>
    <property type="evidence" value="ECO:0007669"/>
    <property type="project" value="TreeGrafter"/>
</dbReference>
<evidence type="ECO:0000256" key="8">
    <source>
        <dbReference type="ARBA" id="ARBA00022676"/>
    </source>
</evidence>
<dbReference type="InterPro" id="IPR005764">
    <property type="entry name" value="Ade_phspho_trans"/>
</dbReference>
<evidence type="ECO:0000256" key="6">
    <source>
        <dbReference type="ARBA" id="ARBA00011893"/>
    </source>
</evidence>
<organism evidence="12 13">
    <name type="scientific">Croceicoccus naphthovorans</name>
    <dbReference type="NCBI Taxonomy" id="1348774"/>
    <lineage>
        <taxon>Bacteria</taxon>
        <taxon>Pseudomonadati</taxon>
        <taxon>Pseudomonadota</taxon>
        <taxon>Alphaproteobacteria</taxon>
        <taxon>Sphingomonadales</taxon>
        <taxon>Erythrobacteraceae</taxon>
        <taxon>Croceicoccus</taxon>
    </lineage>
</organism>
<reference evidence="12 13" key="1">
    <citation type="submission" date="2015-06" db="EMBL/GenBank/DDBJ databases">
        <authorList>
            <person name="Zeng Y."/>
            <person name="Huang Y."/>
        </authorList>
    </citation>
    <scope>NUCLEOTIDE SEQUENCE [LARGE SCALE GENOMIC DNA]</scope>
    <source>
        <strain evidence="12 13">PQ-2</strain>
    </source>
</reference>
<evidence type="ECO:0000313" key="13">
    <source>
        <dbReference type="Proteomes" id="UP000035287"/>
    </source>
</evidence>
<evidence type="ECO:0000256" key="2">
    <source>
        <dbReference type="ARBA" id="ARBA00003968"/>
    </source>
</evidence>
<comment type="catalytic activity">
    <reaction evidence="1 11">
        <text>AMP + diphosphate = 5-phospho-alpha-D-ribose 1-diphosphate + adenine</text>
        <dbReference type="Rhea" id="RHEA:16609"/>
        <dbReference type="ChEBI" id="CHEBI:16708"/>
        <dbReference type="ChEBI" id="CHEBI:33019"/>
        <dbReference type="ChEBI" id="CHEBI:58017"/>
        <dbReference type="ChEBI" id="CHEBI:456215"/>
        <dbReference type="EC" id="2.4.2.7"/>
    </reaction>
</comment>
<evidence type="ECO:0000256" key="1">
    <source>
        <dbReference type="ARBA" id="ARBA00000868"/>
    </source>
</evidence>
<dbReference type="AlphaFoldDB" id="A0A0G3XEV2"/>
<dbReference type="PANTHER" id="PTHR32315:SF3">
    <property type="entry name" value="ADENINE PHOSPHORIBOSYLTRANSFERASE"/>
    <property type="match status" value="1"/>
</dbReference>
<evidence type="ECO:0000256" key="3">
    <source>
        <dbReference type="ARBA" id="ARBA00004496"/>
    </source>
</evidence>
<dbReference type="GO" id="GO:0003999">
    <property type="term" value="F:adenine phosphoribosyltransferase activity"/>
    <property type="evidence" value="ECO:0007669"/>
    <property type="project" value="UniProtKB-UniRule"/>
</dbReference>
<comment type="similarity">
    <text evidence="5 11">Belongs to the purine/pyrimidine phosphoribosyltransferase family.</text>
</comment>
<keyword evidence="7 11" id="KW-0963">Cytoplasm</keyword>
<name>A0A0G3XEV2_9SPHN</name>
<gene>
    <name evidence="11" type="primary">apt</name>
    <name evidence="12" type="ORF">AB433_06650</name>
</gene>
<comment type="function">
    <text evidence="2 11">Catalyzes a salvage reaction resulting in the formation of AMP, that is energically less costly than de novo synthesis.</text>
</comment>
<dbReference type="NCBIfam" id="NF002634">
    <property type="entry name" value="PRK02304.1-3"/>
    <property type="match status" value="1"/>
</dbReference>
<dbReference type="RefSeq" id="WP_047820417.1">
    <property type="nucleotide sequence ID" value="NZ_CP011770.1"/>
</dbReference>
<evidence type="ECO:0000256" key="11">
    <source>
        <dbReference type="HAMAP-Rule" id="MF_00004"/>
    </source>
</evidence>
<dbReference type="HAMAP" id="MF_00004">
    <property type="entry name" value="Aden_phosphoribosyltr"/>
    <property type="match status" value="1"/>
</dbReference>
<proteinExistence type="inferred from homology"/>
<dbReference type="EMBL" id="CP011770">
    <property type="protein sequence ID" value="AKM09732.1"/>
    <property type="molecule type" value="Genomic_DNA"/>
</dbReference>
<comment type="pathway">
    <text evidence="4 11">Purine metabolism; AMP biosynthesis via salvage pathway; AMP from adenine: step 1/1.</text>
</comment>
<evidence type="ECO:0000256" key="10">
    <source>
        <dbReference type="ARBA" id="ARBA00022726"/>
    </source>
</evidence>
<dbReference type="EC" id="2.4.2.7" evidence="6 11"/>
<dbReference type="GO" id="GO:0005737">
    <property type="term" value="C:cytoplasm"/>
    <property type="evidence" value="ECO:0007669"/>
    <property type="project" value="UniProtKB-SubCell"/>
</dbReference>
<comment type="subcellular location">
    <subcellularLocation>
        <location evidence="3 11">Cytoplasm</location>
    </subcellularLocation>
</comment>
<evidence type="ECO:0000256" key="5">
    <source>
        <dbReference type="ARBA" id="ARBA00008391"/>
    </source>
</evidence>
<dbReference type="STRING" id="1348774.AB433_06650"/>
<evidence type="ECO:0000256" key="7">
    <source>
        <dbReference type="ARBA" id="ARBA00022490"/>
    </source>
</evidence>
<evidence type="ECO:0000256" key="4">
    <source>
        <dbReference type="ARBA" id="ARBA00004659"/>
    </source>
</evidence>
<dbReference type="Proteomes" id="UP000035287">
    <property type="component" value="Chromosome"/>
</dbReference>
<dbReference type="UniPathway" id="UPA00588">
    <property type="reaction ID" value="UER00646"/>
</dbReference>
<dbReference type="NCBIfam" id="NF002636">
    <property type="entry name" value="PRK02304.1-5"/>
    <property type="match status" value="1"/>
</dbReference>
<dbReference type="InterPro" id="IPR000836">
    <property type="entry name" value="PRTase_dom"/>
</dbReference>
<dbReference type="InterPro" id="IPR029057">
    <property type="entry name" value="PRTase-like"/>
</dbReference>
<dbReference type="Gene3D" id="3.40.50.2020">
    <property type="match status" value="1"/>
</dbReference>
<dbReference type="PANTHER" id="PTHR32315">
    <property type="entry name" value="ADENINE PHOSPHORIBOSYLTRANSFERASE"/>
    <property type="match status" value="1"/>
</dbReference>
<dbReference type="PATRIC" id="fig|1348774.3.peg.1391"/>
<evidence type="ECO:0000313" key="12">
    <source>
        <dbReference type="EMBL" id="AKM09732.1"/>
    </source>
</evidence>
<dbReference type="GO" id="GO:0044209">
    <property type="term" value="P:AMP salvage"/>
    <property type="evidence" value="ECO:0007669"/>
    <property type="project" value="UniProtKB-UniRule"/>
</dbReference>
<keyword evidence="13" id="KW-1185">Reference proteome</keyword>
<evidence type="ECO:0000256" key="9">
    <source>
        <dbReference type="ARBA" id="ARBA00022679"/>
    </source>
</evidence>
<dbReference type="CDD" id="cd06223">
    <property type="entry name" value="PRTases_typeI"/>
    <property type="match status" value="1"/>
</dbReference>
<dbReference type="FunFam" id="3.40.50.2020:FF:000021">
    <property type="entry name" value="Adenine phosphoribosyltransferase"/>
    <property type="match status" value="1"/>
</dbReference>
<dbReference type="GO" id="GO:0016208">
    <property type="term" value="F:AMP binding"/>
    <property type="evidence" value="ECO:0007669"/>
    <property type="project" value="TreeGrafter"/>
</dbReference>
<accession>A0A0G3XEV2</accession>